<sequence length="326" mass="38345">MDNSPENVILFPKWRQALEEESLLALKNKKYEEALEKLDQLLGFGVHNHEINIGRLMCLMELNRYKEAQDFCEALLIHNDNHYDQYVHIYLTILFQTSQYELLMEQVEQEFAAKTVPKDMTDQFRQLYDMSKRMRDEIRTEKTPGYIDDLFQAVETENHVRQYTLVEQIRKLTANPTDRMASLLTDDRVHPVTKTAIFMWLQENGFSEKVLVHKLGAELSVAPDQVSPLTTHPVMQQTLLSINEQEQENPTLFQLMEQLLWHYLYVRYPLMPHENDVNSIAAALTVIGENYLDIHKTKQTDRNEQIIQYMDEIKMCDALYATIREG</sequence>
<dbReference type="SUPFAM" id="SSF116965">
    <property type="entry name" value="Hypothetical protein MPN330"/>
    <property type="match status" value="1"/>
</dbReference>
<organism evidence="1 2">
    <name type="scientific">Lentibacillus salinarum</name>
    <dbReference type="NCBI Taxonomy" id="446820"/>
    <lineage>
        <taxon>Bacteria</taxon>
        <taxon>Bacillati</taxon>
        <taxon>Bacillota</taxon>
        <taxon>Bacilli</taxon>
        <taxon>Bacillales</taxon>
        <taxon>Bacillaceae</taxon>
        <taxon>Lentibacillus</taxon>
    </lineage>
</organism>
<dbReference type="SUPFAM" id="SSF48452">
    <property type="entry name" value="TPR-like"/>
    <property type="match status" value="1"/>
</dbReference>
<comment type="caution">
    <text evidence="1">The sequence shown here is derived from an EMBL/GenBank/DDBJ whole genome shotgun (WGS) entry which is preliminary data.</text>
</comment>
<dbReference type="RefSeq" id="WP_382400474.1">
    <property type="nucleotide sequence ID" value="NZ_JBHTNH010000024.1"/>
</dbReference>
<name>A0ABW3ZVA0_9BACI</name>
<protein>
    <submittedName>
        <fullName evidence="1">Tetratricopeptide repeat protein</fullName>
    </submittedName>
</protein>
<reference evidence="2" key="1">
    <citation type="journal article" date="2019" name="Int. J. Syst. Evol. Microbiol.">
        <title>The Global Catalogue of Microorganisms (GCM) 10K type strain sequencing project: providing services to taxonomists for standard genome sequencing and annotation.</title>
        <authorList>
            <consortium name="The Broad Institute Genomics Platform"/>
            <consortium name="The Broad Institute Genome Sequencing Center for Infectious Disease"/>
            <person name="Wu L."/>
            <person name="Ma J."/>
        </authorList>
    </citation>
    <scope>NUCLEOTIDE SEQUENCE [LARGE SCALE GENOMIC DNA]</scope>
    <source>
        <strain evidence="2">CCUG 54822</strain>
    </source>
</reference>
<dbReference type="InterPro" id="IPR011990">
    <property type="entry name" value="TPR-like_helical_dom_sf"/>
</dbReference>
<dbReference type="EMBL" id="JBHTNH010000024">
    <property type="protein sequence ID" value="MFD1362179.1"/>
    <property type="molecule type" value="Genomic_DNA"/>
</dbReference>
<proteinExistence type="predicted"/>
<gene>
    <name evidence="1" type="ORF">ACFQ4A_10985</name>
</gene>
<evidence type="ECO:0000313" key="1">
    <source>
        <dbReference type="EMBL" id="MFD1362179.1"/>
    </source>
</evidence>
<keyword evidence="2" id="KW-1185">Reference proteome</keyword>
<accession>A0ABW3ZVA0</accession>
<dbReference type="Pfam" id="PF14559">
    <property type="entry name" value="TPR_19"/>
    <property type="match status" value="1"/>
</dbReference>
<dbReference type="Proteomes" id="UP001597178">
    <property type="component" value="Unassembled WGS sequence"/>
</dbReference>
<evidence type="ECO:0000313" key="2">
    <source>
        <dbReference type="Proteomes" id="UP001597178"/>
    </source>
</evidence>
<dbReference type="Gene3D" id="1.25.40.10">
    <property type="entry name" value="Tetratricopeptide repeat domain"/>
    <property type="match status" value="1"/>
</dbReference>